<feature type="compositionally biased region" description="Basic and acidic residues" evidence="2">
    <location>
        <begin position="1"/>
        <end position="12"/>
    </location>
</feature>
<dbReference type="InterPro" id="IPR006015">
    <property type="entry name" value="Universal_stress_UspA"/>
</dbReference>
<dbReference type="EMBL" id="JAUSTB010000007">
    <property type="protein sequence ID" value="MDQ0146537.1"/>
    <property type="molecule type" value="Genomic_DNA"/>
</dbReference>
<evidence type="ECO:0000256" key="2">
    <source>
        <dbReference type="SAM" id="MobiDB-lite"/>
    </source>
</evidence>
<dbReference type="Pfam" id="PF00582">
    <property type="entry name" value="Usp"/>
    <property type="match status" value="2"/>
</dbReference>
<comment type="similarity">
    <text evidence="1">Belongs to the universal stress protein A family.</text>
</comment>
<feature type="domain" description="UspA" evidence="3">
    <location>
        <begin position="191"/>
        <end position="325"/>
    </location>
</feature>
<protein>
    <submittedName>
        <fullName evidence="4">Nucleotide-binding universal stress UspA family protein</fullName>
    </submittedName>
</protein>
<keyword evidence="5" id="KW-1185">Reference proteome</keyword>
<dbReference type="PANTHER" id="PTHR46553">
    <property type="entry name" value="ADENINE NUCLEOTIDE ALPHA HYDROLASES-LIKE SUPERFAMILY PROTEIN"/>
    <property type="match status" value="1"/>
</dbReference>
<organism evidence="4 5">
    <name type="scientific">Pseudarthrobacter niigatensis</name>
    <dbReference type="NCBI Taxonomy" id="369935"/>
    <lineage>
        <taxon>Bacteria</taxon>
        <taxon>Bacillati</taxon>
        <taxon>Actinomycetota</taxon>
        <taxon>Actinomycetes</taxon>
        <taxon>Micrococcales</taxon>
        <taxon>Micrococcaceae</taxon>
        <taxon>Pseudarthrobacter</taxon>
    </lineage>
</organism>
<evidence type="ECO:0000256" key="1">
    <source>
        <dbReference type="ARBA" id="ARBA00008791"/>
    </source>
</evidence>
<proteinExistence type="inferred from homology"/>
<dbReference type="PANTHER" id="PTHR46553:SF3">
    <property type="entry name" value="ADENINE NUCLEOTIDE ALPHA HYDROLASES-LIKE SUPERFAMILY PROTEIN"/>
    <property type="match status" value="1"/>
</dbReference>
<name>A0AAJ1SZB5_9MICC</name>
<accession>A0AAJ1SZB5</accession>
<dbReference type="RefSeq" id="WP_141158346.1">
    <property type="nucleotide sequence ID" value="NZ_JAUSTB010000007.1"/>
</dbReference>
<dbReference type="InterPro" id="IPR006016">
    <property type="entry name" value="UspA"/>
</dbReference>
<reference evidence="4 5" key="1">
    <citation type="submission" date="2023-07" db="EMBL/GenBank/DDBJ databases">
        <title>Sorghum-associated microbial communities from plants grown in Nebraska, USA.</title>
        <authorList>
            <person name="Schachtman D."/>
        </authorList>
    </citation>
    <scope>NUCLEOTIDE SEQUENCE [LARGE SCALE GENOMIC DNA]</scope>
    <source>
        <strain evidence="4 5">DS1001</strain>
    </source>
</reference>
<dbReference type="AlphaFoldDB" id="A0AAJ1SZB5"/>
<comment type="caution">
    <text evidence="4">The sequence shown here is derived from an EMBL/GenBank/DDBJ whole genome shotgun (WGS) entry which is preliminary data.</text>
</comment>
<feature type="region of interest" description="Disordered" evidence="2">
    <location>
        <begin position="1"/>
        <end position="23"/>
    </location>
</feature>
<feature type="domain" description="UspA" evidence="3">
    <location>
        <begin position="24"/>
        <end position="159"/>
    </location>
</feature>
<sequence length="346" mass="36515">MGSRELHPDPARDGGGTPSAPRGIVVGVDGSDHGQCALVWAAREAQRRRRPLHIVTAYSVPIFAASGLDGGYATVDDSVIREGAEAILRQALEKVAAYDVDVTSSVENGDAAGVLLEISETAELLVVGTRGRGGFVGRLLGSVSSALPAHAKCPTVTVPLFCSDRLGESTEDRRVKAEQAKSGHRTVENVVVVGVDGSEQARVAVLEAADQAERLGASLRVVCAVPQYSGSLAWVPAPMDRKALFDDIRVTLEAGMAWLRSHYPRLQAEYELKDGSPVDVLVEESRHVELVVVGTRGHGGFTGMLLGSTSDGVLHHAKGPVMAVPDREDPRLADRGRFGPILGDAA</sequence>
<dbReference type="SUPFAM" id="SSF52402">
    <property type="entry name" value="Adenine nucleotide alpha hydrolases-like"/>
    <property type="match status" value="2"/>
</dbReference>
<evidence type="ECO:0000313" key="4">
    <source>
        <dbReference type="EMBL" id="MDQ0146537.1"/>
    </source>
</evidence>
<evidence type="ECO:0000259" key="3">
    <source>
        <dbReference type="Pfam" id="PF00582"/>
    </source>
</evidence>
<evidence type="ECO:0000313" key="5">
    <source>
        <dbReference type="Proteomes" id="UP001239267"/>
    </source>
</evidence>
<dbReference type="InterPro" id="IPR014729">
    <property type="entry name" value="Rossmann-like_a/b/a_fold"/>
</dbReference>
<gene>
    <name evidence="4" type="ORF">J2T23_002434</name>
</gene>
<dbReference type="Proteomes" id="UP001239267">
    <property type="component" value="Unassembled WGS sequence"/>
</dbReference>
<dbReference type="PRINTS" id="PR01438">
    <property type="entry name" value="UNVRSLSTRESS"/>
</dbReference>
<dbReference type="Gene3D" id="3.40.50.620">
    <property type="entry name" value="HUPs"/>
    <property type="match status" value="2"/>
</dbReference>